<comment type="caution">
    <text evidence="1">The sequence shown here is derived from an EMBL/GenBank/DDBJ whole genome shotgun (WGS) entry which is preliminary data.</text>
</comment>
<reference evidence="1 2" key="1">
    <citation type="submission" date="2014-12" db="EMBL/GenBank/DDBJ databases">
        <title>Mercury Reductase activity and rhizosphere competence traits in the genome of root associated Photobacterium halotolerans MELD1.</title>
        <authorList>
            <person name="Mathew D.C."/>
            <person name="Huang C.-C."/>
        </authorList>
    </citation>
    <scope>NUCLEOTIDE SEQUENCE [LARGE SCALE GENOMIC DNA]</scope>
    <source>
        <strain evidence="1 2">MELD1</strain>
    </source>
</reference>
<keyword evidence="2" id="KW-1185">Reference proteome</keyword>
<dbReference type="Proteomes" id="UP000033633">
    <property type="component" value="Unassembled WGS sequence"/>
</dbReference>
<evidence type="ECO:0000313" key="2">
    <source>
        <dbReference type="Proteomes" id="UP000033633"/>
    </source>
</evidence>
<dbReference type="RefSeq" id="WP_046220264.1">
    <property type="nucleotide sequence ID" value="NZ_JWYV01000005.1"/>
</dbReference>
<proteinExistence type="predicted"/>
<protein>
    <submittedName>
        <fullName evidence="1">Uncharacterized protein</fullName>
    </submittedName>
</protein>
<gene>
    <name evidence="1" type="ORF">KY46_08820</name>
</gene>
<dbReference type="EMBL" id="JWYV01000005">
    <property type="protein sequence ID" value="KKD00329.1"/>
    <property type="molecule type" value="Genomic_DNA"/>
</dbReference>
<accession>A0A0F5VDX6</accession>
<dbReference type="OrthoDB" id="8910754at2"/>
<dbReference type="AlphaFoldDB" id="A0A0F5VDX6"/>
<name>A0A0F5VDX6_9GAMM</name>
<sequence>MLDIPKRIKLINSLLEQDTEQSLTYAALESRLTLEYLCYERFKLYFSYLSESDLKNWQPKHIIKQISDEVGDNVSRGFLISISDEKIDGRLPETKEEFESIKYTPLGNQSELKLKKLHQLWNGVSNVALHIPVPSISSGNINIYGDKDKIRKKVSEVVAFLSNMKGNLLMGGSFGEEYRFNCFACGTKIKRPVRGLQHKTALSCINPKCQESYVIQKDKHDEFEVIRSVIKFSCLGCNEELEVPIRAFKDLRFNQILNIRCGKCSTLLEVIMRPLMKTAESEHSNNK</sequence>
<organism evidence="1 2">
    <name type="scientific">Photobacterium halotolerans</name>
    <dbReference type="NCBI Taxonomy" id="265726"/>
    <lineage>
        <taxon>Bacteria</taxon>
        <taxon>Pseudomonadati</taxon>
        <taxon>Pseudomonadota</taxon>
        <taxon>Gammaproteobacteria</taxon>
        <taxon>Vibrionales</taxon>
        <taxon>Vibrionaceae</taxon>
        <taxon>Photobacterium</taxon>
    </lineage>
</organism>
<dbReference type="PATRIC" id="fig|265726.11.peg.3902"/>
<evidence type="ECO:0000313" key="1">
    <source>
        <dbReference type="EMBL" id="KKD00329.1"/>
    </source>
</evidence>